<dbReference type="PANTHER" id="PTHR15924">
    <property type="entry name" value="CLE"/>
    <property type="match status" value="1"/>
</dbReference>
<dbReference type="Pfam" id="PF10036">
    <property type="entry name" value="RLL"/>
    <property type="match status" value="1"/>
</dbReference>
<dbReference type="Proteomes" id="UP001328107">
    <property type="component" value="Unassembled WGS sequence"/>
</dbReference>
<gene>
    <name evidence="1" type="ORF">PMAYCL1PPCAC_05761</name>
</gene>
<dbReference type="InterPro" id="IPR019265">
    <property type="entry name" value="RTRAF"/>
</dbReference>
<accession>A0AAN4Z7I9</accession>
<sequence>QMSSRRLAILGCKRTQIDPEEDSDFSFIVAFVEERWLKRRSEDWVVSLLDESSAEKRQEVIEEYLSSGGFRRAETDSRREIVDRLLTAAVQKKYDESKSAAWLTASAFATAKLQKDENERKGANPLNRIDCASPEMAEAIKALCTALGVNTTHPDPLVSLRAACLYIERELNPVALKSWLEEVEKKRERLDLKSSFPLGVVSNKDPAVNIAARIIRVLALDCLKSSQLTINQTLISFQNTVAEMEKEKRAARK</sequence>
<dbReference type="AlphaFoldDB" id="A0AAN4Z7I9"/>
<evidence type="ECO:0000313" key="2">
    <source>
        <dbReference type="Proteomes" id="UP001328107"/>
    </source>
</evidence>
<organism evidence="1 2">
    <name type="scientific">Pristionchus mayeri</name>
    <dbReference type="NCBI Taxonomy" id="1317129"/>
    <lineage>
        <taxon>Eukaryota</taxon>
        <taxon>Metazoa</taxon>
        <taxon>Ecdysozoa</taxon>
        <taxon>Nematoda</taxon>
        <taxon>Chromadorea</taxon>
        <taxon>Rhabditida</taxon>
        <taxon>Rhabditina</taxon>
        <taxon>Diplogasteromorpha</taxon>
        <taxon>Diplogasteroidea</taxon>
        <taxon>Neodiplogasteridae</taxon>
        <taxon>Pristionchus</taxon>
    </lineage>
</organism>
<protein>
    <submittedName>
        <fullName evidence="1">Uncharacterized protein</fullName>
    </submittedName>
</protein>
<feature type="non-terminal residue" evidence="1">
    <location>
        <position position="1"/>
    </location>
</feature>
<evidence type="ECO:0000313" key="1">
    <source>
        <dbReference type="EMBL" id="GMR35566.1"/>
    </source>
</evidence>
<proteinExistence type="predicted"/>
<keyword evidence="2" id="KW-1185">Reference proteome</keyword>
<comment type="caution">
    <text evidence="1">The sequence shown here is derived from an EMBL/GenBank/DDBJ whole genome shotgun (WGS) entry which is preliminary data.</text>
</comment>
<name>A0AAN4Z7I9_9BILA</name>
<reference evidence="2" key="1">
    <citation type="submission" date="2022-10" db="EMBL/GenBank/DDBJ databases">
        <title>Genome assembly of Pristionchus species.</title>
        <authorList>
            <person name="Yoshida K."/>
            <person name="Sommer R.J."/>
        </authorList>
    </citation>
    <scope>NUCLEOTIDE SEQUENCE [LARGE SCALE GENOMIC DNA]</scope>
    <source>
        <strain evidence="2">RS5460</strain>
    </source>
</reference>
<dbReference type="EMBL" id="BTRK01000002">
    <property type="protein sequence ID" value="GMR35566.1"/>
    <property type="molecule type" value="Genomic_DNA"/>
</dbReference>